<evidence type="ECO:0000256" key="1">
    <source>
        <dbReference type="ARBA" id="ARBA00008766"/>
    </source>
</evidence>
<dbReference type="InterPro" id="IPR036005">
    <property type="entry name" value="Creatinase/aminopeptidase-like"/>
</dbReference>
<dbReference type="GO" id="GO:0005737">
    <property type="term" value="C:cytoplasm"/>
    <property type="evidence" value="ECO:0007669"/>
    <property type="project" value="UniProtKB-ARBA"/>
</dbReference>
<dbReference type="CDD" id="cd01085">
    <property type="entry name" value="APP"/>
    <property type="match status" value="1"/>
</dbReference>
<dbReference type="SUPFAM" id="SSF53092">
    <property type="entry name" value="Creatinase/prolidase N-terminal domain"/>
    <property type="match status" value="2"/>
</dbReference>
<dbReference type="InterPro" id="IPR033740">
    <property type="entry name" value="Pept_M24B"/>
</dbReference>
<dbReference type="KEGG" id="naci:NUH88_16935"/>
<evidence type="ECO:0000256" key="3">
    <source>
        <dbReference type="ARBA" id="ARBA00022801"/>
    </source>
</evidence>
<dbReference type="Pfam" id="PF16189">
    <property type="entry name" value="Creatinase_N_2"/>
    <property type="match status" value="1"/>
</dbReference>
<gene>
    <name evidence="7" type="ORF">NUH88_16935</name>
</gene>
<keyword evidence="7" id="KW-0031">Aminopeptidase</keyword>
<dbReference type="Gene3D" id="3.40.350.10">
    <property type="entry name" value="Creatinase/prolidase N-terminal domain"/>
    <property type="match status" value="2"/>
</dbReference>
<dbReference type="InterPro" id="IPR000994">
    <property type="entry name" value="Pept_M24"/>
</dbReference>
<evidence type="ECO:0000256" key="2">
    <source>
        <dbReference type="ARBA" id="ARBA00022723"/>
    </source>
</evidence>
<name>A0A9J7APJ3_9PROT</name>
<dbReference type="AlphaFoldDB" id="A0A9J7APJ3"/>
<organism evidence="7 8">
    <name type="scientific">Nisaea acidiphila</name>
    <dbReference type="NCBI Taxonomy" id="1862145"/>
    <lineage>
        <taxon>Bacteria</taxon>
        <taxon>Pseudomonadati</taxon>
        <taxon>Pseudomonadota</taxon>
        <taxon>Alphaproteobacteria</taxon>
        <taxon>Rhodospirillales</taxon>
        <taxon>Thalassobaculaceae</taxon>
        <taxon>Nisaea</taxon>
    </lineage>
</organism>
<proteinExistence type="inferred from homology"/>
<dbReference type="InterPro" id="IPR032416">
    <property type="entry name" value="Peptidase_M24_C"/>
</dbReference>
<dbReference type="Proteomes" id="UP001060336">
    <property type="component" value="Chromosome"/>
</dbReference>
<feature type="domain" description="Peptidase M24 C-terminal" evidence="6">
    <location>
        <begin position="537"/>
        <end position="597"/>
    </location>
</feature>
<dbReference type="PANTHER" id="PTHR43763">
    <property type="entry name" value="XAA-PRO AMINOPEPTIDASE 1"/>
    <property type="match status" value="1"/>
</dbReference>
<feature type="domain" description="Peptidase M24" evidence="4">
    <location>
        <begin position="314"/>
        <end position="528"/>
    </location>
</feature>
<sequence>MSVTDGAAERLAAFRSALAEAGVDGMIVPRADEHQSEYLPASAERVAWLTSFTGSAGTAVVLAEKAAVFTDGRYSLQIETQVDGSLYERFNTADKAPSDWVGEELESGATFGVDPWLHTDRQLERIRKAVEKAGAKLKLLDENPLDVVWSDRPEPPAEPMVPHPAAYAGMSSEEKRGEIASKLADAKVDALLVTSAESIAWLLNVRGEDVQNTPLCLCFAILASDGSAELFVDPRKIGNSVRAHLGNAVTVRAREELGEALDALASAGKTVRIDPESAPAWPMERIRAAGGNLDTEADPVILAKAVKNEVELEGVRAAHFRDGLAYARFLCWFAARAHQGGLDEMTLVERLHGFRAEHEMFRGPSFDTISGAGPNGAIVHYRVTEESNRDLNPGEIYLVDSGAQYLDGTTDITRTLSTGVVGEEEQRCFTLVLKGMIGLSEAVFPEGTTGGQLDALARHHLWAAGLDYDHGTGHGVGAYLGVHEGPQRISKSGGGAELKPGMIISNEPGYYRAGAFGIRIENLVVVEEREIAGADRPMLGFETLTLAPIDRALIDLNLLDDGEIAWLDAYHGRVRDTLGPDLDPETAAWLIDATAPLAGREKELA</sequence>
<dbReference type="GO" id="GO:0046872">
    <property type="term" value="F:metal ion binding"/>
    <property type="evidence" value="ECO:0007669"/>
    <property type="project" value="UniProtKB-KW"/>
</dbReference>
<evidence type="ECO:0000259" key="6">
    <source>
        <dbReference type="Pfam" id="PF16188"/>
    </source>
</evidence>
<dbReference type="PANTHER" id="PTHR43763:SF6">
    <property type="entry name" value="XAA-PRO AMINOPEPTIDASE 1"/>
    <property type="match status" value="1"/>
</dbReference>
<dbReference type="InterPro" id="IPR000587">
    <property type="entry name" value="Creatinase_N"/>
</dbReference>
<dbReference type="Pfam" id="PF00557">
    <property type="entry name" value="Peptidase_M24"/>
    <property type="match status" value="1"/>
</dbReference>
<keyword evidence="8" id="KW-1185">Reference proteome</keyword>
<evidence type="ECO:0000259" key="5">
    <source>
        <dbReference type="Pfam" id="PF01321"/>
    </source>
</evidence>
<evidence type="ECO:0000313" key="7">
    <source>
        <dbReference type="EMBL" id="UUX49078.1"/>
    </source>
</evidence>
<keyword evidence="2" id="KW-0479">Metal-binding</keyword>
<dbReference type="InterPro" id="IPR050422">
    <property type="entry name" value="X-Pro_aminopeptidase_P"/>
</dbReference>
<dbReference type="Pfam" id="PF01321">
    <property type="entry name" value="Creatinase_N"/>
    <property type="match status" value="1"/>
</dbReference>
<comment type="similarity">
    <text evidence="1">Belongs to the peptidase M24B family.</text>
</comment>
<dbReference type="GO" id="GO:0070006">
    <property type="term" value="F:metalloaminopeptidase activity"/>
    <property type="evidence" value="ECO:0007669"/>
    <property type="project" value="InterPro"/>
</dbReference>
<dbReference type="Gene3D" id="3.90.230.10">
    <property type="entry name" value="Creatinase/methionine aminopeptidase superfamily"/>
    <property type="match status" value="1"/>
</dbReference>
<keyword evidence="3" id="KW-0378">Hydrolase</keyword>
<protein>
    <submittedName>
        <fullName evidence="7">Aminopeptidase P family protein</fullName>
    </submittedName>
</protein>
<dbReference type="EMBL" id="CP102480">
    <property type="protein sequence ID" value="UUX49078.1"/>
    <property type="molecule type" value="Genomic_DNA"/>
</dbReference>
<dbReference type="Pfam" id="PF16188">
    <property type="entry name" value="Peptidase_M24_C"/>
    <property type="match status" value="1"/>
</dbReference>
<reference evidence="7" key="1">
    <citation type="submission" date="2022-08" db="EMBL/GenBank/DDBJ databases">
        <title>Nisaea acidiphila sp. nov., isolated from a marine algal debris and emended description of the genus Nisaea Urios et al. 2008.</title>
        <authorList>
            <person name="Kwon K."/>
        </authorList>
    </citation>
    <scope>NUCLEOTIDE SEQUENCE</scope>
    <source>
        <strain evidence="7">MEBiC11861</strain>
    </source>
</reference>
<evidence type="ECO:0000313" key="8">
    <source>
        <dbReference type="Proteomes" id="UP001060336"/>
    </source>
</evidence>
<evidence type="ECO:0000259" key="4">
    <source>
        <dbReference type="Pfam" id="PF00557"/>
    </source>
</evidence>
<dbReference type="SUPFAM" id="SSF55920">
    <property type="entry name" value="Creatinase/aminopeptidase"/>
    <property type="match status" value="1"/>
</dbReference>
<dbReference type="InterPro" id="IPR029149">
    <property type="entry name" value="Creatin/AminoP/Spt16_N"/>
</dbReference>
<dbReference type="RefSeq" id="WP_257767579.1">
    <property type="nucleotide sequence ID" value="NZ_CP102480.1"/>
</dbReference>
<dbReference type="FunFam" id="3.90.230.10:FF:000009">
    <property type="entry name" value="xaa-Pro aminopeptidase 2"/>
    <property type="match status" value="1"/>
</dbReference>
<feature type="domain" description="Creatinase N-terminal" evidence="5">
    <location>
        <begin position="10"/>
        <end position="133"/>
    </location>
</feature>
<accession>A0A9J7APJ3</accession>
<keyword evidence="7" id="KW-0645">Protease</keyword>